<proteinExistence type="predicted"/>
<reference evidence="2" key="1">
    <citation type="journal article" date="2023" name="Front. Microbiol.">
        <title>Genomic characterization of carbapenem-resistant Klebsiella oxytoca complex in China: a multi-center study.</title>
        <authorList>
            <person name="Wan W."/>
            <person name="Yang X."/>
            <person name="Yu H."/>
            <person name="Wang M."/>
            <person name="Jia W."/>
            <person name="Huang B."/>
            <person name="Qu F."/>
            <person name="Shan B."/>
            <person name="Tang Y.W."/>
            <person name="Chen L."/>
            <person name="Du H."/>
        </authorList>
    </citation>
    <scope>NUCLEOTIDE SEQUENCE</scope>
    <source>
        <strain evidence="2">HD1688</strain>
    </source>
</reference>
<evidence type="ECO:0000259" key="1">
    <source>
        <dbReference type="Pfam" id="PF06048"/>
    </source>
</evidence>
<dbReference type="InterPro" id="IPR009270">
    <property type="entry name" value="DUF927"/>
</dbReference>
<feature type="domain" description="DUF927" evidence="1">
    <location>
        <begin position="160"/>
        <end position="437"/>
    </location>
</feature>
<organism evidence="2 3">
    <name type="scientific">Klebsiella michiganensis</name>
    <dbReference type="NCBI Taxonomy" id="1134687"/>
    <lineage>
        <taxon>Bacteria</taxon>
        <taxon>Pseudomonadati</taxon>
        <taxon>Pseudomonadota</taxon>
        <taxon>Gammaproteobacteria</taxon>
        <taxon>Enterobacterales</taxon>
        <taxon>Enterobacteriaceae</taxon>
        <taxon>Klebsiella/Raoultella group</taxon>
        <taxon>Klebsiella</taxon>
    </lineage>
</organism>
<name>A0AB35Q5B5_9ENTR</name>
<accession>A0AB35Q5B5</accession>
<dbReference type="EMBL" id="JAQSKY010000043">
    <property type="protein sequence ID" value="MDS7903377.1"/>
    <property type="molecule type" value="Genomic_DNA"/>
</dbReference>
<comment type="caution">
    <text evidence="2">The sequence shown here is derived from an EMBL/GenBank/DDBJ whole genome shotgun (WGS) entry which is preliminary data.</text>
</comment>
<evidence type="ECO:0000313" key="2">
    <source>
        <dbReference type="EMBL" id="MDS7903377.1"/>
    </source>
</evidence>
<gene>
    <name evidence="2" type="ORF">PTQ40_30965</name>
</gene>
<sequence length="711" mass="77734">MKYAPNVKALPKDKFTEAIIFAGADAYAHAQHWTESEGAKAGDKVPPVWLGTKQLAVLDDLRIVDTGRQFVRVIRSGALNEIQISRIATKLALADVKEARLFSGMHDVQAAEDWTQQLPRLKAQAECGKSVPSMLGEKRQHKSSEDMTPYVDERGDGLYWVTPKLDKETGEILRPGQILCNLLEVAGVGIGVDDEARYLILRWTPAGSKTKRTEAIPMRDIGDREGWARLRAGGLFITANPRLRNVLADHLLRDTASCDLWHIASVTGWQCGAYIMPDGEVIGNPDMPVMFNGRSSAAGGYSIKGTVDSWRNSIARLVEGNHSMMTAMAASLCGPLVGLTDSDGFGIHFYNSSSAGKTTTQSVASSLYGKPEALKLTWYGTALGLANEAASHNDALMPLDEIGQGTDPLSVYQAAYALFNGTGKLQGAKEGGNRELKRWRVVAISTGEVDMETFVATAGKKAKAGQLVRLINIPLTKATSFHGLKSGEAHARALSAAWLNNHGAAGREWVRFLAGHQKQAKDTLRATEQRWREIIPVDYGEQAHRVAGRFAVMEAALVLSAHITGWDIQACRDAIQHSWNSWIHEFGTANKEHQQIIEQCEAFLNAYGYSRFAPLPYSPADLPVQNLAGYRQKKGAHDTAPIIFYAFPGAFESEIASGFNPRQFARVLAESGMLTLPTNGRGFQRKSPRVDGRQVNVYVIQHLPDESDTGD</sequence>
<reference evidence="2" key="2">
    <citation type="submission" date="2023-01" db="EMBL/GenBank/DDBJ databases">
        <authorList>
            <person name="Du H."/>
            <person name="Wan W."/>
        </authorList>
    </citation>
    <scope>NUCLEOTIDE SEQUENCE</scope>
    <source>
        <strain evidence="2">HD1688</strain>
    </source>
</reference>
<evidence type="ECO:0000313" key="3">
    <source>
        <dbReference type="Proteomes" id="UP001249822"/>
    </source>
</evidence>
<protein>
    <submittedName>
        <fullName evidence="2">DUF927 domain-containing protein</fullName>
    </submittedName>
</protein>
<dbReference type="Proteomes" id="UP001249822">
    <property type="component" value="Unassembled WGS sequence"/>
</dbReference>
<dbReference type="AlphaFoldDB" id="A0AB35Q5B5"/>
<dbReference type="Pfam" id="PF06048">
    <property type="entry name" value="DUF927"/>
    <property type="match status" value="1"/>
</dbReference>
<dbReference type="RefSeq" id="WP_043875826.1">
    <property type="nucleotide sequence ID" value="NZ_CP072119.1"/>
</dbReference>